<dbReference type="AlphaFoldDB" id="A0A8H7GU34"/>
<evidence type="ECO:0000313" key="3">
    <source>
        <dbReference type="Proteomes" id="UP000649328"/>
    </source>
</evidence>
<gene>
    <name evidence="2" type="ORF">HF325_001203</name>
</gene>
<feature type="compositionally biased region" description="Polar residues" evidence="1">
    <location>
        <begin position="15"/>
        <end position="36"/>
    </location>
</feature>
<name>A0A8H7GU34_9ASCO</name>
<evidence type="ECO:0000313" key="2">
    <source>
        <dbReference type="EMBL" id="KAF8003755.1"/>
    </source>
</evidence>
<comment type="caution">
    <text evidence="2">The sequence shown here is derived from an EMBL/GenBank/DDBJ whole genome shotgun (WGS) entry which is preliminary data.</text>
</comment>
<dbReference type="Proteomes" id="UP000649328">
    <property type="component" value="Unassembled WGS sequence"/>
</dbReference>
<sequence length="68" mass="7687">MFSKFLNKQKEQGSAAFTDTSLKPTSMDDTFLNTAQAPKDEPRRRWSYVTYLDKGTLHGDGDNLMLGL</sequence>
<organism evidence="2 3">
    <name type="scientific">Metschnikowia pulcherrima</name>
    <dbReference type="NCBI Taxonomy" id="27326"/>
    <lineage>
        <taxon>Eukaryota</taxon>
        <taxon>Fungi</taxon>
        <taxon>Dikarya</taxon>
        <taxon>Ascomycota</taxon>
        <taxon>Saccharomycotina</taxon>
        <taxon>Pichiomycetes</taxon>
        <taxon>Metschnikowiaceae</taxon>
        <taxon>Metschnikowia</taxon>
    </lineage>
</organism>
<protein>
    <submittedName>
        <fullName evidence="2">Uncharacterized protein</fullName>
    </submittedName>
</protein>
<dbReference type="EMBL" id="JACBPP010000002">
    <property type="protein sequence ID" value="KAF8003755.1"/>
    <property type="molecule type" value="Genomic_DNA"/>
</dbReference>
<keyword evidence="3" id="KW-1185">Reference proteome</keyword>
<accession>A0A8H7GU34</accession>
<dbReference type="OrthoDB" id="4072694at2759"/>
<evidence type="ECO:0000256" key="1">
    <source>
        <dbReference type="SAM" id="MobiDB-lite"/>
    </source>
</evidence>
<feature type="region of interest" description="Disordered" evidence="1">
    <location>
        <begin position="1"/>
        <end position="42"/>
    </location>
</feature>
<reference evidence="2" key="1">
    <citation type="submission" date="2020-10" db="EMBL/GenBank/DDBJ databases">
        <title>The Whole-Genome Sequence of Metschnikowia persimmonesis, a Novel Endophytic Yeast Species Isolated from Medicinal Plant Diospyros kaki Thumb.</title>
        <authorList>
            <person name="Rahmat E."/>
            <person name="Kang Y."/>
        </authorList>
    </citation>
    <scope>NUCLEOTIDE SEQUENCE</scope>
    <source>
        <strain evidence="2">KIOM G15050</strain>
    </source>
</reference>
<proteinExistence type="predicted"/>